<gene>
    <name evidence="3" type="ORF">KK060_11810</name>
</gene>
<feature type="modified residue" description="4-aspartylphosphate" evidence="1">
    <location>
        <position position="59"/>
    </location>
</feature>
<dbReference type="PANTHER" id="PTHR44520">
    <property type="entry name" value="RESPONSE REGULATOR RCP1-RELATED"/>
    <property type="match status" value="1"/>
</dbReference>
<sequence>MAKSGPIIIIEDDPDDHEMIERILLKLNVENPIKKFMDGESALQYLQSTSDDPFVIICDINMPIMNGLQLKESIDTDKRLRVKSIPFVFLSTTANPQQVKQAYHYSVQGFFLKGQSYEALKNSLHQIVSYWQHCVHPNNLT</sequence>
<comment type="caution">
    <text evidence="3">The sequence shown here is derived from an EMBL/GenBank/DDBJ whole genome shotgun (WGS) entry which is preliminary data.</text>
</comment>
<reference evidence="3 4" key="1">
    <citation type="submission" date="2021-05" db="EMBL/GenBank/DDBJ databases">
        <title>A Polyphasic approach of four new species of the genus Ohtaekwangia: Ohtaekwangia histidinii sp. nov., Ohtaekwangia cretensis sp. nov., Ohtaekwangia indiensis sp. nov., Ohtaekwangia reichenbachii sp. nov. from diverse environment.</title>
        <authorList>
            <person name="Octaviana S."/>
        </authorList>
    </citation>
    <scope>NUCLEOTIDE SEQUENCE [LARGE SCALE GENOMIC DNA]</scope>
    <source>
        <strain evidence="3 4">PWU20</strain>
    </source>
</reference>
<dbReference type="SUPFAM" id="SSF52172">
    <property type="entry name" value="CheY-like"/>
    <property type="match status" value="1"/>
</dbReference>
<organism evidence="3 4">
    <name type="scientific">Chryseosolibacter indicus</name>
    <dbReference type="NCBI Taxonomy" id="2782351"/>
    <lineage>
        <taxon>Bacteria</taxon>
        <taxon>Pseudomonadati</taxon>
        <taxon>Bacteroidota</taxon>
        <taxon>Cytophagia</taxon>
        <taxon>Cytophagales</taxon>
        <taxon>Chryseotaleaceae</taxon>
        <taxon>Chryseosolibacter</taxon>
    </lineage>
</organism>
<dbReference type="InterPro" id="IPR011006">
    <property type="entry name" value="CheY-like_superfamily"/>
</dbReference>
<dbReference type="Gene3D" id="3.40.50.2300">
    <property type="match status" value="1"/>
</dbReference>
<feature type="domain" description="Response regulatory" evidence="2">
    <location>
        <begin position="6"/>
        <end position="128"/>
    </location>
</feature>
<dbReference type="PANTHER" id="PTHR44520:SF2">
    <property type="entry name" value="RESPONSE REGULATOR RCP1"/>
    <property type="match status" value="1"/>
</dbReference>
<dbReference type="Proteomes" id="UP000772618">
    <property type="component" value="Unassembled WGS sequence"/>
</dbReference>
<evidence type="ECO:0000313" key="4">
    <source>
        <dbReference type="Proteomes" id="UP000772618"/>
    </source>
</evidence>
<protein>
    <submittedName>
        <fullName evidence="3">Response regulator</fullName>
    </submittedName>
</protein>
<dbReference type="InterPro" id="IPR001789">
    <property type="entry name" value="Sig_transdc_resp-reg_receiver"/>
</dbReference>
<evidence type="ECO:0000256" key="1">
    <source>
        <dbReference type="PROSITE-ProRule" id="PRU00169"/>
    </source>
</evidence>
<dbReference type="SMART" id="SM00448">
    <property type="entry name" value="REC"/>
    <property type="match status" value="1"/>
</dbReference>
<dbReference type="PROSITE" id="PS50110">
    <property type="entry name" value="RESPONSE_REGULATORY"/>
    <property type="match status" value="1"/>
</dbReference>
<evidence type="ECO:0000313" key="3">
    <source>
        <dbReference type="EMBL" id="MBT1703971.1"/>
    </source>
</evidence>
<dbReference type="Pfam" id="PF00072">
    <property type="entry name" value="Response_reg"/>
    <property type="match status" value="1"/>
</dbReference>
<accession>A0ABS5VRK1</accession>
<dbReference type="InterPro" id="IPR052893">
    <property type="entry name" value="TCS_response_regulator"/>
</dbReference>
<dbReference type="RefSeq" id="WP_254153932.1">
    <property type="nucleotide sequence ID" value="NZ_JAHESD010000023.1"/>
</dbReference>
<keyword evidence="1" id="KW-0597">Phosphoprotein</keyword>
<name>A0ABS5VRK1_9BACT</name>
<evidence type="ECO:0000259" key="2">
    <source>
        <dbReference type="PROSITE" id="PS50110"/>
    </source>
</evidence>
<proteinExistence type="predicted"/>
<keyword evidence="4" id="KW-1185">Reference proteome</keyword>
<dbReference type="EMBL" id="JAHESD010000023">
    <property type="protein sequence ID" value="MBT1703971.1"/>
    <property type="molecule type" value="Genomic_DNA"/>
</dbReference>